<feature type="signal peptide" evidence="1">
    <location>
        <begin position="1"/>
        <end position="18"/>
    </location>
</feature>
<protein>
    <submittedName>
        <fullName evidence="2">Uncharacterized protein</fullName>
    </submittedName>
</protein>
<dbReference type="RefSeq" id="WP_024979640.1">
    <property type="nucleotide sequence ID" value="NZ_CP016024.1"/>
</dbReference>
<keyword evidence="2" id="KW-0614">Plasmid</keyword>
<sequence>MKQLLLIAIAVCAATAQAETATQSAHLEAKAINAIGTPTATTQGGQSINVANAAGAAMAIKQVPIQGSHCDLASGPISAGSISTDANGRMMQCFGSAKGAPGTWQYVVESDSERIEKKLDQLNITNMQILAKLSELAALQQSGAHK</sequence>
<geneLocation type="plasmid" evidence="3">
    <name>pri-1</name>
</geneLocation>
<evidence type="ECO:0000256" key="1">
    <source>
        <dbReference type="SAM" id="SignalP"/>
    </source>
</evidence>
<evidence type="ECO:0000313" key="3">
    <source>
        <dbReference type="Proteomes" id="UP000078572"/>
    </source>
</evidence>
<name>A0A192A7W9_9RALS</name>
<keyword evidence="3" id="KW-1185">Reference proteome</keyword>
<gene>
    <name evidence="2" type="ORF">A9Y76_27960</name>
</gene>
<dbReference type="GeneID" id="61529870"/>
<evidence type="ECO:0000313" key="2">
    <source>
        <dbReference type="EMBL" id="ANJ76433.1"/>
    </source>
</evidence>
<dbReference type="AlphaFoldDB" id="A0A192A7W9"/>
<dbReference type="Proteomes" id="UP000078572">
    <property type="component" value="Plasmid pRI-1"/>
</dbReference>
<keyword evidence="1" id="KW-0732">Signal</keyword>
<dbReference type="EMBL" id="CP016024">
    <property type="protein sequence ID" value="ANJ76433.1"/>
    <property type="molecule type" value="Genomic_DNA"/>
</dbReference>
<organism evidence="2 3">
    <name type="scientific">Ralstonia insidiosa</name>
    <dbReference type="NCBI Taxonomy" id="190721"/>
    <lineage>
        <taxon>Bacteria</taxon>
        <taxon>Pseudomonadati</taxon>
        <taxon>Pseudomonadota</taxon>
        <taxon>Betaproteobacteria</taxon>
        <taxon>Burkholderiales</taxon>
        <taxon>Burkholderiaceae</taxon>
        <taxon>Ralstonia</taxon>
    </lineage>
</organism>
<accession>A0A192A7W9</accession>
<proteinExistence type="predicted"/>
<dbReference type="OrthoDB" id="9899137at2"/>
<feature type="chain" id="PRO_5008251119" evidence="1">
    <location>
        <begin position="19"/>
        <end position="146"/>
    </location>
</feature>
<reference evidence="3" key="1">
    <citation type="submission" date="2016-06" db="EMBL/GenBank/DDBJ databases">
        <authorList>
            <person name="Xu Y."/>
            <person name="Nagy A."/>
            <person name="Yan X."/>
            <person name="Kim S.W."/>
            <person name="Haley B."/>
            <person name="Liu N.T."/>
            <person name="Nou X."/>
        </authorList>
    </citation>
    <scope>NUCLEOTIDE SEQUENCE [LARGE SCALE GENOMIC DNA]</scope>
    <source>
        <strain evidence="3">ATCC 49129</strain>
        <plasmid evidence="3">pri-1</plasmid>
    </source>
</reference>